<evidence type="ECO:0000256" key="2">
    <source>
        <dbReference type="ARBA" id="ARBA00022705"/>
    </source>
</evidence>
<keyword evidence="2" id="KW-0235">DNA replication</keyword>
<evidence type="ECO:0000256" key="1">
    <source>
        <dbReference type="ARBA" id="ARBA00022490"/>
    </source>
</evidence>
<reference evidence="7 8" key="1">
    <citation type="submission" date="2019-12" db="EMBL/GenBank/DDBJ databases">
        <title>Sequence classification of anaerobic respiratory reductive dehalogenases: First we see many, then we see few.</title>
        <authorList>
            <person name="Molenda O."/>
            <person name="Puentes Jacome L.A."/>
            <person name="Cao X."/>
            <person name="Nesbo C.L."/>
            <person name="Tang S."/>
            <person name="Morson N."/>
            <person name="Patron J."/>
            <person name="Lomheim L."/>
            <person name="Wishart D.S."/>
            <person name="Edwards E.A."/>
        </authorList>
    </citation>
    <scope>NUCLEOTIDE SEQUENCE [LARGE SCALE GENOMIC DNA]</scope>
    <source>
        <strain evidence="7 8">12DCA</strain>
    </source>
</reference>
<dbReference type="EMBL" id="CP046996">
    <property type="protein sequence ID" value="QGZ99323.1"/>
    <property type="molecule type" value="Genomic_DNA"/>
</dbReference>
<evidence type="ECO:0000256" key="5">
    <source>
        <dbReference type="ARBA" id="ARBA00022880"/>
    </source>
</evidence>
<evidence type="ECO:0000313" key="7">
    <source>
        <dbReference type="EMBL" id="QGZ99323.1"/>
    </source>
</evidence>
<organism evidence="7 8">
    <name type="scientific">Dehalobacter restrictus</name>
    <dbReference type="NCBI Taxonomy" id="55583"/>
    <lineage>
        <taxon>Bacteria</taxon>
        <taxon>Bacillati</taxon>
        <taxon>Bacillota</taxon>
        <taxon>Clostridia</taxon>
        <taxon>Eubacteriales</taxon>
        <taxon>Desulfitobacteriaceae</taxon>
        <taxon>Dehalobacter</taxon>
    </lineage>
</organism>
<dbReference type="Pfam" id="PF06156">
    <property type="entry name" value="YabA"/>
    <property type="match status" value="1"/>
</dbReference>
<evidence type="ECO:0000256" key="6">
    <source>
        <dbReference type="SAM" id="Coils"/>
    </source>
</evidence>
<sequence length="102" mass="11804">MGQLYQAITEVEENISTLLSEVKSLRQYVEYLEEENVKLKRQLCAVSEADTVRVQKNAAKIQKEAQENLEKLYQEGFHVCHIYFGEPVEGSCLFCNAFLRKD</sequence>
<feature type="coiled-coil region" evidence="6">
    <location>
        <begin position="8"/>
        <end position="75"/>
    </location>
</feature>
<gene>
    <name evidence="7" type="ORF">GQ588_00865</name>
</gene>
<dbReference type="InterPro" id="IPR010377">
    <property type="entry name" value="YabA"/>
</dbReference>
<dbReference type="Proteomes" id="UP000430508">
    <property type="component" value="Chromosome"/>
</dbReference>
<proteinExistence type="predicted"/>
<keyword evidence="3" id="KW-0479">Metal-binding</keyword>
<evidence type="ECO:0000256" key="3">
    <source>
        <dbReference type="ARBA" id="ARBA00022723"/>
    </source>
</evidence>
<evidence type="ECO:0000256" key="4">
    <source>
        <dbReference type="ARBA" id="ARBA00022833"/>
    </source>
</evidence>
<keyword evidence="4" id="KW-0862">Zinc</keyword>
<keyword evidence="6" id="KW-0175">Coiled coil</keyword>
<dbReference type="GO" id="GO:0006260">
    <property type="term" value="P:DNA replication"/>
    <property type="evidence" value="ECO:0007669"/>
    <property type="project" value="UniProtKB-KW"/>
</dbReference>
<evidence type="ECO:0000313" key="8">
    <source>
        <dbReference type="Proteomes" id="UP000430508"/>
    </source>
</evidence>
<dbReference type="GO" id="GO:0008156">
    <property type="term" value="P:negative regulation of DNA replication"/>
    <property type="evidence" value="ECO:0007669"/>
    <property type="project" value="UniProtKB-KW"/>
</dbReference>
<dbReference type="AlphaFoldDB" id="A0A857DDL2"/>
<protein>
    <submittedName>
        <fullName evidence="7">DUF972 family protein</fullName>
    </submittedName>
</protein>
<dbReference type="PIRSF" id="PIRSF021439">
    <property type="entry name" value="DUF972"/>
    <property type="match status" value="1"/>
</dbReference>
<accession>A0A857DDL2</accession>
<keyword evidence="1" id="KW-0963">Cytoplasm</keyword>
<dbReference type="GO" id="GO:0046872">
    <property type="term" value="F:metal ion binding"/>
    <property type="evidence" value="ECO:0007669"/>
    <property type="project" value="UniProtKB-KW"/>
</dbReference>
<dbReference type="RefSeq" id="WP_015042287.1">
    <property type="nucleotide sequence ID" value="NZ_CP046996.1"/>
</dbReference>
<name>A0A857DDL2_9FIRM</name>
<keyword evidence="5" id="KW-0236">DNA replication inhibitor</keyword>